<gene>
    <name evidence="2" type="ORF">ES676_10460</name>
</gene>
<organism evidence="2 3">
    <name type="scientific">Bizionia saleffrena</name>
    <dbReference type="NCBI Taxonomy" id="291189"/>
    <lineage>
        <taxon>Bacteria</taxon>
        <taxon>Pseudomonadati</taxon>
        <taxon>Bacteroidota</taxon>
        <taxon>Flavobacteriia</taxon>
        <taxon>Flavobacteriales</taxon>
        <taxon>Flavobacteriaceae</taxon>
        <taxon>Bizionia</taxon>
    </lineage>
</organism>
<evidence type="ECO:0000313" key="3">
    <source>
        <dbReference type="Proteomes" id="UP000323324"/>
    </source>
</evidence>
<reference evidence="2 3" key="1">
    <citation type="submission" date="2019-08" db="EMBL/GenBank/DDBJ databases">
        <title>Genomes of Antarctic Bizionia species.</title>
        <authorList>
            <person name="Bowman J.P."/>
        </authorList>
    </citation>
    <scope>NUCLEOTIDE SEQUENCE [LARGE SCALE GENOMIC DNA]</scope>
    <source>
        <strain evidence="2 3">HFD</strain>
    </source>
</reference>
<comment type="caution">
    <text evidence="2">The sequence shown here is derived from an EMBL/GenBank/DDBJ whole genome shotgun (WGS) entry which is preliminary data.</text>
</comment>
<evidence type="ECO:0008006" key="4">
    <source>
        <dbReference type="Google" id="ProtNLM"/>
    </source>
</evidence>
<evidence type="ECO:0000313" key="2">
    <source>
        <dbReference type="EMBL" id="TYB72589.1"/>
    </source>
</evidence>
<dbReference type="RefSeq" id="WP_148370277.1">
    <property type="nucleotide sequence ID" value="NZ_VSKM01000010.1"/>
</dbReference>
<keyword evidence="1" id="KW-0175">Coiled coil</keyword>
<dbReference type="EMBL" id="VSKM01000010">
    <property type="protein sequence ID" value="TYB72589.1"/>
    <property type="molecule type" value="Genomic_DNA"/>
</dbReference>
<proteinExistence type="predicted"/>
<feature type="coiled-coil region" evidence="1">
    <location>
        <begin position="119"/>
        <end position="146"/>
    </location>
</feature>
<name>A0A8H2QIS3_9FLAO</name>
<evidence type="ECO:0000256" key="1">
    <source>
        <dbReference type="SAM" id="Coils"/>
    </source>
</evidence>
<dbReference type="AlphaFoldDB" id="A0A8H2QIS3"/>
<protein>
    <recommendedName>
        <fullName evidence="4">DUF4179 domain-containing protein</fullName>
    </recommendedName>
</protein>
<keyword evidence="3" id="KW-1185">Reference proteome</keyword>
<sequence length="186" mass="21043">MKNDNIETLFKDLHQDFNVETPNTGHHARFLEKLDTQNALGALPISTSKRELWKPITAIAATIVLLVALTLTLKPNNPVNDLANVSPEMANTQTFFTSVINEKLNTINNAKSPETTLLIKDAMVQMEILEKEYNQLKIDLTESGNDKRVIHAMINNFWNRINLLKEVVDTIEGLKTINYNTDEITL</sequence>
<accession>A0A8H2QIS3</accession>
<dbReference type="Proteomes" id="UP000323324">
    <property type="component" value="Unassembled WGS sequence"/>
</dbReference>